<evidence type="ECO:0000313" key="15">
    <source>
        <dbReference type="Proteomes" id="UP001519332"/>
    </source>
</evidence>
<dbReference type="InterPro" id="IPR005467">
    <property type="entry name" value="His_kinase_dom"/>
</dbReference>
<dbReference type="Pfam" id="PF00512">
    <property type="entry name" value="HisKA"/>
    <property type="match status" value="1"/>
</dbReference>
<dbReference type="CDD" id="cd06225">
    <property type="entry name" value="HAMP"/>
    <property type="match status" value="1"/>
</dbReference>
<keyword evidence="6 11" id="KW-0812">Transmembrane</keyword>
<dbReference type="RefSeq" id="WP_209643817.1">
    <property type="nucleotide sequence ID" value="NZ_JAGINW010000001.1"/>
</dbReference>
<dbReference type="PANTHER" id="PTHR45436">
    <property type="entry name" value="SENSOR HISTIDINE KINASE YKOH"/>
    <property type="match status" value="1"/>
</dbReference>
<keyword evidence="5 14" id="KW-0808">Transferase</keyword>
<dbReference type="Pfam" id="PF02518">
    <property type="entry name" value="HATPase_c"/>
    <property type="match status" value="1"/>
</dbReference>
<keyword evidence="15" id="KW-1185">Reference proteome</keyword>
<dbReference type="SMART" id="SM00304">
    <property type="entry name" value="HAMP"/>
    <property type="match status" value="1"/>
</dbReference>
<dbReference type="PRINTS" id="PR00344">
    <property type="entry name" value="BCTRLSENSOR"/>
</dbReference>
<dbReference type="CDD" id="cd00075">
    <property type="entry name" value="HATPase"/>
    <property type="match status" value="1"/>
</dbReference>
<accession>A0ABS4TQV1</accession>
<dbReference type="SUPFAM" id="SSF158472">
    <property type="entry name" value="HAMP domain-like"/>
    <property type="match status" value="1"/>
</dbReference>
<evidence type="ECO:0000256" key="4">
    <source>
        <dbReference type="ARBA" id="ARBA00022553"/>
    </source>
</evidence>
<feature type="transmembrane region" description="Helical" evidence="11">
    <location>
        <begin position="149"/>
        <end position="172"/>
    </location>
</feature>
<proteinExistence type="predicted"/>
<dbReference type="PROSITE" id="PS50885">
    <property type="entry name" value="HAMP"/>
    <property type="match status" value="1"/>
</dbReference>
<keyword evidence="7 14" id="KW-0418">Kinase</keyword>
<dbReference type="PANTHER" id="PTHR45436:SF5">
    <property type="entry name" value="SENSOR HISTIDINE KINASE TRCS"/>
    <property type="match status" value="1"/>
</dbReference>
<feature type="domain" description="Histidine kinase" evidence="12">
    <location>
        <begin position="242"/>
        <end position="454"/>
    </location>
</feature>
<dbReference type="EC" id="2.7.13.3" evidence="3"/>
<dbReference type="SUPFAM" id="SSF55874">
    <property type="entry name" value="ATPase domain of HSP90 chaperone/DNA topoisomerase II/histidine kinase"/>
    <property type="match status" value="1"/>
</dbReference>
<evidence type="ECO:0000259" key="13">
    <source>
        <dbReference type="PROSITE" id="PS50885"/>
    </source>
</evidence>
<dbReference type="InterPro" id="IPR050428">
    <property type="entry name" value="TCS_sensor_his_kinase"/>
</dbReference>
<dbReference type="Proteomes" id="UP001519332">
    <property type="component" value="Unassembled WGS sequence"/>
</dbReference>
<dbReference type="InterPro" id="IPR036097">
    <property type="entry name" value="HisK_dim/P_sf"/>
</dbReference>
<dbReference type="InterPro" id="IPR004358">
    <property type="entry name" value="Sig_transdc_His_kin-like_C"/>
</dbReference>
<dbReference type="GO" id="GO:0004673">
    <property type="term" value="F:protein histidine kinase activity"/>
    <property type="evidence" value="ECO:0007669"/>
    <property type="project" value="UniProtKB-EC"/>
</dbReference>
<evidence type="ECO:0000256" key="8">
    <source>
        <dbReference type="ARBA" id="ARBA00022989"/>
    </source>
</evidence>
<keyword evidence="10 11" id="KW-0472">Membrane</keyword>
<name>A0ABS4TQV1_9PSEU</name>
<dbReference type="SMART" id="SM00388">
    <property type="entry name" value="HisKA"/>
    <property type="match status" value="1"/>
</dbReference>
<protein>
    <recommendedName>
        <fullName evidence="3">histidine kinase</fullName>
        <ecNumber evidence="3">2.7.13.3</ecNumber>
    </recommendedName>
</protein>
<evidence type="ECO:0000256" key="9">
    <source>
        <dbReference type="ARBA" id="ARBA00023012"/>
    </source>
</evidence>
<evidence type="ECO:0000259" key="12">
    <source>
        <dbReference type="PROSITE" id="PS50109"/>
    </source>
</evidence>
<dbReference type="InterPro" id="IPR036890">
    <property type="entry name" value="HATPase_C_sf"/>
</dbReference>
<dbReference type="InterPro" id="IPR003660">
    <property type="entry name" value="HAMP_dom"/>
</dbReference>
<dbReference type="Gene3D" id="3.30.565.10">
    <property type="entry name" value="Histidine kinase-like ATPase, C-terminal domain"/>
    <property type="match status" value="1"/>
</dbReference>
<feature type="domain" description="HAMP" evidence="13">
    <location>
        <begin position="173"/>
        <end position="227"/>
    </location>
</feature>
<comment type="subcellular location">
    <subcellularLocation>
        <location evidence="2">Cell membrane</location>
    </subcellularLocation>
</comment>
<gene>
    <name evidence="14" type="ORF">JOF56_007175</name>
</gene>
<evidence type="ECO:0000256" key="10">
    <source>
        <dbReference type="ARBA" id="ARBA00023136"/>
    </source>
</evidence>
<dbReference type="InterPro" id="IPR003661">
    <property type="entry name" value="HisK_dim/P_dom"/>
</dbReference>
<dbReference type="SUPFAM" id="SSF47384">
    <property type="entry name" value="Homodimeric domain of signal transducing histidine kinase"/>
    <property type="match status" value="1"/>
</dbReference>
<dbReference type="InterPro" id="IPR003594">
    <property type="entry name" value="HATPase_dom"/>
</dbReference>
<dbReference type="Pfam" id="PF00672">
    <property type="entry name" value="HAMP"/>
    <property type="match status" value="1"/>
</dbReference>
<dbReference type="SMART" id="SM00387">
    <property type="entry name" value="HATPase_c"/>
    <property type="match status" value="1"/>
</dbReference>
<evidence type="ECO:0000256" key="1">
    <source>
        <dbReference type="ARBA" id="ARBA00000085"/>
    </source>
</evidence>
<evidence type="ECO:0000256" key="7">
    <source>
        <dbReference type="ARBA" id="ARBA00022777"/>
    </source>
</evidence>
<evidence type="ECO:0000256" key="11">
    <source>
        <dbReference type="SAM" id="Phobius"/>
    </source>
</evidence>
<keyword evidence="4" id="KW-0597">Phosphoprotein</keyword>
<sequence>MSLRTSLLLGILALTTAVLVVAAAVSAVALRAYLLNRTDDQLRGGASLASARGQQLFNGAEPGQDLRAVVAPTEYLVEVRSPSGIVTRLSGARSVPTGSLLDKVNGKTGTPVTVESGSGDYRVVAVVVAGAIVVVGLPLAIVDGTVRQLLLIEALVAVALLIGLALLARLLVVRRLRPLEGITSTATAISGGDFDRRVSIVDSERTEVGRLTRAVNGMLARIQAALSARARSEERLQRFVADASHELRTPLTSVRGYLHLLSSGMVTEQDRPDVLRRLDDETTRMGAIVDDLLYLARLDAEPALLSQPVDLTAVVRDSVADAIAVEPRRRIILEAPETCVVAGDEHSLRQVMANLLANIRAHTPIDAPSTVTLHNGSEGVHVEVADSGPGLEPAALERMFDRFYRGDPGRSASGGSGLGLAIVAEVIRAHGGEVAARSNPAGGLTVWFRLTSSLPS</sequence>
<dbReference type="EMBL" id="JAGINW010000001">
    <property type="protein sequence ID" value="MBP2326790.1"/>
    <property type="molecule type" value="Genomic_DNA"/>
</dbReference>
<evidence type="ECO:0000313" key="14">
    <source>
        <dbReference type="EMBL" id="MBP2326790.1"/>
    </source>
</evidence>
<comment type="caution">
    <text evidence="14">The sequence shown here is derived from an EMBL/GenBank/DDBJ whole genome shotgun (WGS) entry which is preliminary data.</text>
</comment>
<comment type="catalytic activity">
    <reaction evidence="1">
        <text>ATP + protein L-histidine = ADP + protein N-phospho-L-histidine.</text>
        <dbReference type="EC" id="2.7.13.3"/>
    </reaction>
</comment>
<keyword evidence="8 11" id="KW-1133">Transmembrane helix</keyword>
<evidence type="ECO:0000256" key="6">
    <source>
        <dbReference type="ARBA" id="ARBA00022692"/>
    </source>
</evidence>
<evidence type="ECO:0000256" key="5">
    <source>
        <dbReference type="ARBA" id="ARBA00022679"/>
    </source>
</evidence>
<reference evidence="14 15" key="1">
    <citation type="submission" date="2021-03" db="EMBL/GenBank/DDBJ databases">
        <title>Sequencing the genomes of 1000 actinobacteria strains.</title>
        <authorList>
            <person name="Klenk H.-P."/>
        </authorList>
    </citation>
    <scope>NUCLEOTIDE SEQUENCE [LARGE SCALE GENOMIC DNA]</scope>
    <source>
        <strain evidence="14 15">DSM 46670</strain>
    </source>
</reference>
<dbReference type="CDD" id="cd00082">
    <property type="entry name" value="HisKA"/>
    <property type="match status" value="1"/>
</dbReference>
<dbReference type="Gene3D" id="1.10.287.130">
    <property type="match status" value="1"/>
</dbReference>
<organism evidence="14 15">
    <name type="scientific">Kibdelosporangium banguiense</name>
    <dbReference type="NCBI Taxonomy" id="1365924"/>
    <lineage>
        <taxon>Bacteria</taxon>
        <taxon>Bacillati</taxon>
        <taxon>Actinomycetota</taxon>
        <taxon>Actinomycetes</taxon>
        <taxon>Pseudonocardiales</taxon>
        <taxon>Pseudonocardiaceae</taxon>
        <taxon>Kibdelosporangium</taxon>
    </lineage>
</organism>
<feature type="transmembrane region" description="Helical" evidence="11">
    <location>
        <begin position="121"/>
        <end position="142"/>
    </location>
</feature>
<dbReference type="PROSITE" id="PS50109">
    <property type="entry name" value="HIS_KIN"/>
    <property type="match status" value="1"/>
</dbReference>
<keyword evidence="9" id="KW-0902">Two-component regulatory system</keyword>
<dbReference type="Gene3D" id="6.10.340.10">
    <property type="match status" value="1"/>
</dbReference>
<evidence type="ECO:0000256" key="2">
    <source>
        <dbReference type="ARBA" id="ARBA00004236"/>
    </source>
</evidence>
<evidence type="ECO:0000256" key="3">
    <source>
        <dbReference type="ARBA" id="ARBA00012438"/>
    </source>
</evidence>